<organism evidence="2 3">
    <name type="scientific">Streptomyces coryli</name>
    <dbReference type="NCBI Taxonomy" id="1128680"/>
    <lineage>
        <taxon>Bacteria</taxon>
        <taxon>Bacillati</taxon>
        <taxon>Actinomycetota</taxon>
        <taxon>Actinomycetes</taxon>
        <taxon>Kitasatosporales</taxon>
        <taxon>Streptomycetaceae</taxon>
        <taxon>Streptomyces</taxon>
    </lineage>
</organism>
<name>A0A6G4TVH2_9ACTN</name>
<evidence type="ECO:0000256" key="1">
    <source>
        <dbReference type="SAM" id="MobiDB-lite"/>
    </source>
</evidence>
<dbReference type="Proteomes" id="UP000481583">
    <property type="component" value="Unassembled WGS sequence"/>
</dbReference>
<sequence>ALRAAGAARGPEANAAIEAEGPPGATLPAELPAGCAAEPSADGAVRITVPEPEVNAALRALLDARPPWRIRSVNPVPPVDPVNPSDPSDPAQGDPR</sequence>
<dbReference type="EMBL" id="JAAKZV010000024">
    <property type="protein sequence ID" value="NGN63985.1"/>
    <property type="molecule type" value="Genomic_DNA"/>
</dbReference>
<reference evidence="2 3" key="1">
    <citation type="submission" date="2020-02" db="EMBL/GenBank/DDBJ databases">
        <title>Whole-genome analyses of novel actinobacteria.</title>
        <authorList>
            <person name="Sahin N."/>
        </authorList>
    </citation>
    <scope>NUCLEOTIDE SEQUENCE [LARGE SCALE GENOMIC DNA]</scope>
    <source>
        <strain evidence="2 3">A7024</strain>
    </source>
</reference>
<comment type="caution">
    <text evidence="2">The sequence shown here is derived from an EMBL/GenBank/DDBJ whole genome shotgun (WGS) entry which is preliminary data.</text>
</comment>
<evidence type="ECO:0000313" key="2">
    <source>
        <dbReference type="EMBL" id="NGN63985.1"/>
    </source>
</evidence>
<dbReference type="AlphaFoldDB" id="A0A6G4TVH2"/>
<feature type="non-terminal residue" evidence="2">
    <location>
        <position position="1"/>
    </location>
</feature>
<feature type="compositionally biased region" description="Low complexity" evidence="1">
    <location>
        <begin position="1"/>
        <end position="19"/>
    </location>
</feature>
<keyword evidence="3" id="KW-1185">Reference proteome</keyword>
<protein>
    <submittedName>
        <fullName evidence="2">Uncharacterized protein</fullName>
    </submittedName>
</protein>
<accession>A0A6G4TVH2</accession>
<feature type="region of interest" description="Disordered" evidence="1">
    <location>
        <begin position="1"/>
        <end position="35"/>
    </location>
</feature>
<evidence type="ECO:0000313" key="3">
    <source>
        <dbReference type="Proteomes" id="UP000481583"/>
    </source>
</evidence>
<proteinExistence type="predicted"/>
<feature type="region of interest" description="Disordered" evidence="1">
    <location>
        <begin position="66"/>
        <end position="96"/>
    </location>
</feature>
<gene>
    <name evidence="2" type="ORF">G5C51_08715</name>
</gene>